<proteinExistence type="predicted"/>
<dbReference type="InterPro" id="IPR002018">
    <property type="entry name" value="CarbesteraseB"/>
</dbReference>
<protein>
    <recommendedName>
        <fullName evidence="1">Carboxylesterase type B domain-containing protein</fullName>
    </recommendedName>
</protein>
<dbReference type="PANTHER" id="PTHR44590:SF3">
    <property type="entry name" value="CARBOXYLESTERASE TYPE B DOMAIN-CONTAINING PROTEIN"/>
    <property type="match status" value="1"/>
</dbReference>
<dbReference type="OrthoDB" id="3200163at2759"/>
<evidence type="ECO:0000313" key="2">
    <source>
        <dbReference type="EMBL" id="VDM82124.1"/>
    </source>
</evidence>
<name>A0A3P7JTI4_STRVU</name>
<dbReference type="Pfam" id="PF00135">
    <property type="entry name" value="COesterase"/>
    <property type="match status" value="1"/>
</dbReference>
<dbReference type="EMBL" id="UYYB01116116">
    <property type="protein sequence ID" value="VDM82124.1"/>
    <property type="molecule type" value="Genomic_DNA"/>
</dbReference>
<accession>A0A3P7JTI4</accession>
<dbReference type="AlphaFoldDB" id="A0A3P7JTI4"/>
<keyword evidence="3" id="KW-1185">Reference proteome</keyword>
<dbReference type="SUPFAM" id="SSF53474">
    <property type="entry name" value="alpha/beta-Hydrolases"/>
    <property type="match status" value="1"/>
</dbReference>
<dbReference type="PANTHER" id="PTHR44590">
    <property type="entry name" value="CARBOXYLIC ESTER HYDROLASE-RELATED"/>
    <property type="match status" value="1"/>
</dbReference>
<dbReference type="InterPro" id="IPR029058">
    <property type="entry name" value="AB_hydrolase_fold"/>
</dbReference>
<reference evidence="2 3" key="1">
    <citation type="submission" date="2018-11" db="EMBL/GenBank/DDBJ databases">
        <authorList>
            <consortium name="Pathogen Informatics"/>
        </authorList>
    </citation>
    <scope>NUCLEOTIDE SEQUENCE [LARGE SCALE GENOMIC DNA]</scope>
</reference>
<organism evidence="2 3">
    <name type="scientific">Strongylus vulgaris</name>
    <name type="common">Blood worm</name>
    <dbReference type="NCBI Taxonomy" id="40348"/>
    <lineage>
        <taxon>Eukaryota</taxon>
        <taxon>Metazoa</taxon>
        <taxon>Ecdysozoa</taxon>
        <taxon>Nematoda</taxon>
        <taxon>Chromadorea</taxon>
        <taxon>Rhabditida</taxon>
        <taxon>Rhabditina</taxon>
        <taxon>Rhabditomorpha</taxon>
        <taxon>Strongyloidea</taxon>
        <taxon>Strongylidae</taxon>
        <taxon>Strongylus</taxon>
    </lineage>
</organism>
<dbReference type="Proteomes" id="UP000270094">
    <property type="component" value="Unassembled WGS sequence"/>
</dbReference>
<evidence type="ECO:0000313" key="3">
    <source>
        <dbReference type="Proteomes" id="UP000270094"/>
    </source>
</evidence>
<feature type="domain" description="Carboxylesterase type B" evidence="1">
    <location>
        <begin position="1"/>
        <end position="76"/>
    </location>
</feature>
<dbReference type="Gene3D" id="3.40.50.1820">
    <property type="entry name" value="alpha/beta hydrolase"/>
    <property type="match status" value="1"/>
</dbReference>
<sequence>MAAAFKFIYDNAHHIGGDRSRITAWGLSAGGSAVGQLALSPISRDYIAGSIEMSGSPWAYWALGSTVANESLKLAEVKLS</sequence>
<gene>
    <name evidence="2" type="ORF">SVUK_LOCUS17122</name>
</gene>
<evidence type="ECO:0000259" key="1">
    <source>
        <dbReference type="Pfam" id="PF00135"/>
    </source>
</evidence>